<keyword evidence="5 8" id="KW-0812">Transmembrane</keyword>
<proteinExistence type="inferred from homology"/>
<evidence type="ECO:0000256" key="1">
    <source>
        <dbReference type="ARBA" id="ARBA00004651"/>
    </source>
</evidence>
<evidence type="ECO:0000256" key="3">
    <source>
        <dbReference type="ARBA" id="ARBA00022448"/>
    </source>
</evidence>
<evidence type="ECO:0000256" key="8">
    <source>
        <dbReference type="SAM" id="Phobius"/>
    </source>
</evidence>
<protein>
    <submittedName>
        <fullName evidence="11">Lipoprotein-releasing ABC transporter permease subunit</fullName>
    </submittedName>
</protein>
<keyword evidence="3" id="KW-0813">Transport</keyword>
<dbReference type="InterPro" id="IPR003838">
    <property type="entry name" value="ABC3_permease_C"/>
</dbReference>
<dbReference type="PANTHER" id="PTHR30489:SF8">
    <property type="entry name" value="LIPOPROTEIN-RELEASING SYSTEM TRANSMEMBRANE PROTEIN LOLC"/>
    <property type="match status" value="1"/>
</dbReference>
<dbReference type="OrthoDB" id="9808461at2"/>
<dbReference type="InterPro" id="IPR011925">
    <property type="entry name" value="LolCE_TM"/>
</dbReference>
<dbReference type="Proteomes" id="UP000273022">
    <property type="component" value="Unassembled WGS sequence"/>
</dbReference>
<accession>A0A3A6TV89</accession>
<sequence length="408" mass="44402">MNFKFVTYVGYRYWRSKKSNSFASFITFFAVTGIFLGVASLIIVSSVMNGLEGQLKNKLLGSIPQLTIKTVDPIDNLNDRSSKIINLPHVLGLAPSVATEAMAQSPSTISAVQLYGMFPRDAELVASVSEHIYPGSMEDLVSGKYRIILGGELARRLKVSIGEQVRLLSGDGVIYSPIGPVPSQRKFTLVGIFETGSQVDAHVAYVHYKDARRLTRKQPSEVNELRVFLDDPYKTSVLEDQIRKVFDKQQVSITDWRSTYGSYFAAVRMENNMMSLMLSLIILVAAFNIISSLVMMVIDKTTDVAVLKTQGLSTANVMGVFMIQGTFNAILGLIAGLVVGVIISLNLNDILSVMGISILGVGQSLPVVIEGHRLLVIGIGTLAISLLATIYPALSAAKVEPANALRHE</sequence>
<dbReference type="Pfam" id="PF12704">
    <property type="entry name" value="MacB_PCD"/>
    <property type="match status" value="1"/>
</dbReference>
<dbReference type="NCBIfam" id="TIGR02212">
    <property type="entry name" value="lolCE"/>
    <property type="match status" value="1"/>
</dbReference>
<evidence type="ECO:0000256" key="6">
    <source>
        <dbReference type="ARBA" id="ARBA00022989"/>
    </source>
</evidence>
<evidence type="ECO:0000256" key="5">
    <source>
        <dbReference type="ARBA" id="ARBA00022692"/>
    </source>
</evidence>
<feature type="transmembrane region" description="Helical" evidence="8">
    <location>
        <begin position="276"/>
        <end position="298"/>
    </location>
</feature>
<dbReference type="Pfam" id="PF02687">
    <property type="entry name" value="FtsX"/>
    <property type="match status" value="1"/>
</dbReference>
<dbReference type="GO" id="GO:0042953">
    <property type="term" value="P:lipoprotein transport"/>
    <property type="evidence" value="ECO:0007669"/>
    <property type="project" value="InterPro"/>
</dbReference>
<dbReference type="InterPro" id="IPR051447">
    <property type="entry name" value="Lipoprotein-release_system"/>
</dbReference>
<comment type="caution">
    <text evidence="11">The sequence shown here is derived from an EMBL/GenBank/DDBJ whole genome shotgun (WGS) entry which is preliminary data.</text>
</comment>
<reference evidence="11 12" key="1">
    <citation type="submission" date="2018-09" db="EMBL/GenBank/DDBJ databases">
        <title>Phylogeny of the Shewanellaceae, and recommendation for two new genera, Pseudoshewanella and Parashewanella.</title>
        <authorList>
            <person name="Wang G."/>
        </authorList>
    </citation>
    <scope>NUCLEOTIDE SEQUENCE [LARGE SCALE GENOMIC DNA]</scope>
    <source>
        <strain evidence="11 12">KCTC 22492</strain>
    </source>
</reference>
<dbReference type="GO" id="GO:0044874">
    <property type="term" value="P:lipoprotein localization to outer membrane"/>
    <property type="evidence" value="ECO:0007669"/>
    <property type="project" value="TreeGrafter"/>
</dbReference>
<feature type="domain" description="MacB-like periplasmic core" evidence="10">
    <location>
        <begin position="27"/>
        <end position="244"/>
    </location>
</feature>
<comment type="similarity">
    <text evidence="2">Belongs to the ABC-4 integral membrane protein family. LolC/E subfamily.</text>
</comment>
<feature type="transmembrane region" description="Helical" evidence="8">
    <location>
        <begin position="22"/>
        <end position="48"/>
    </location>
</feature>
<evidence type="ECO:0000259" key="10">
    <source>
        <dbReference type="Pfam" id="PF12704"/>
    </source>
</evidence>
<feature type="transmembrane region" description="Helical" evidence="8">
    <location>
        <begin position="375"/>
        <end position="394"/>
    </location>
</feature>
<dbReference type="InterPro" id="IPR025857">
    <property type="entry name" value="MacB_PCD"/>
</dbReference>
<dbReference type="EMBL" id="QYYH01000029">
    <property type="protein sequence ID" value="RJY18197.1"/>
    <property type="molecule type" value="Genomic_DNA"/>
</dbReference>
<evidence type="ECO:0000259" key="9">
    <source>
        <dbReference type="Pfam" id="PF02687"/>
    </source>
</evidence>
<evidence type="ECO:0000256" key="7">
    <source>
        <dbReference type="ARBA" id="ARBA00023136"/>
    </source>
</evidence>
<feature type="transmembrane region" description="Helical" evidence="8">
    <location>
        <begin position="350"/>
        <end position="369"/>
    </location>
</feature>
<evidence type="ECO:0000256" key="4">
    <source>
        <dbReference type="ARBA" id="ARBA00022475"/>
    </source>
</evidence>
<feature type="transmembrane region" description="Helical" evidence="8">
    <location>
        <begin position="318"/>
        <end position="343"/>
    </location>
</feature>
<keyword evidence="7 8" id="KW-0472">Membrane</keyword>
<keyword evidence="4" id="KW-1003">Cell membrane</keyword>
<name>A0A3A6TV89_9GAMM</name>
<comment type="subcellular location">
    <subcellularLocation>
        <location evidence="1">Cell membrane</location>
        <topology evidence="1">Multi-pass membrane protein</topology>
    </subcellularLocation>
</comment>
<dbReference type="GO" id="GO:0098797">
    <property type="term" value="C:plasma membrane protein complex"/>
    <property type="evidence" value="ECO:0007669"/>
    <property type="project" value="TreeGrafter"/>
</dbReference>
<organism evidence="11 12">
    <name type="scientific">Parashewanella spongiae</name>
    <dbReference type="NCBI Taxonomy" id="342950"/>
    <lineage>
        <taxon>Bacteria</taxon>
        <taxon>Pseudomonadati</taxon>
        <taxon>Pseudomonadota</taxon>
        <taxon>Gammaproteobacteria</taxon>
        <taxon>Alteromonadales</taxon>
        <taxon>Shewanellaceae</taxon>
        <taxon>Parashewanella</taxon>
    </lineage>
</organism>
<dbReference type="PANTHER" id="PTHR30489">
    <property type="entry name" value="LIPOPROTEIN-RELEASING SYSTEM TRANSMEMBRANE PROTEIN LOLE"/>
    <property type="match status" value="1"/>
</dbReference>
<dbReference type="RefSeq" id="WP_121852825.1">
    <property type="nucleotide sequence ID" value="NZ_CP037952.1"/>
</dbReference>
<evidence type="ECO:0000313" key="12">
    <source>
        <dbReference type="Proteomes" id="UP000273022"/>
    </source>
</evidence>
<gene>
    <name evidence="11" type="ORF">D5R81_06390</name>
</gene>
<keyword evidence="11" id="KW-0449">Lipoprotein</keyword>
<dbReference type="AlphaFoldDB" id="A0A3A6TV89"/>
<keyword evidence="12" id="KW-1185">Reference proteome</keyword>
<evidence type="ECO:0000256" key="2">
    <source>
        <dbReference type="ARBA" id="ARBA00005236"/>
    </source>
</evidence>
<evidence type="ECO:0000313" key="11">
    <source>
        <dbReference type="EMBL" id="RJY18197.1"/>
    </source>
</evidence>
<feature type="domain" description="ABC3 transporter permease C-terminal" evidence="9">
    <location>
        <begin position="276"/>
        <end position="401"/>
    </location>
</feature>
<keyword evidence="6 8" id="KW-1133">Transmembrane helix</keyword>